<comment type="caution">
    <text evidence="2">The sequence shown here is derived from an EMBL/GenBank/DDBJ whole genome shotgun (WGS) entry which is preliminary data.</text>
</comment>
<accession>A0A850NQL1</accession>
<dbReference type="PROSITE" id="PS51750">
    <property type="entry name" value="BRO_N"/>
    <property type="match status" value="1"/>
</dbReference>
<gene>
    <name evidence="2" type="ORF">HUK83_15855</name>
</gene>
<evidence type="ECO:0000259" key="1">
    <source>
        <dbReference type="PROSITE" id="PS51750"/>
    </source>
</evidence>
<dbReference type="Proteomes" id="UP000565205">
    <property type="component" value="Unassembled WGS sequence"/>
</dbReference>
<dbReference type="InterPro" id="IPR003497">
    <property type="entry name" value="BRO_N_domain"/>
</dbReference>
<dbReference type="EMBL" id="JABXXQ010000504">
    <property type="protein sequence ID" value="NVN31803.1"/>
    <property type="molecule type" value="Genomic_DNA"/>
</dbReference>
<proteinExistence type="predicted"/>
<evidence type="ECO:0000313" key="3">
    <source>
        <dbReference type="Proteomes" id="UP000565205"/>
    </source>
</evidence>
<name>A0A850NQL1_9PROT</name>
<sequence length="126" mass="14287">MNHDIRTIEIEGAPWFVAHDVCATLKLGISHTGYVNVWNGTQTLSRDEKRVLRRTDPCLTRGSEVLFGSRVVNVSLISESGLYKLVMRSDKREARLFQDWVTRVVLPTIRQTGAYVVGEEKLTLTL</sequence>
<organism evidence="2 3">
    <name type="scientific">Endobacter medicaginis</name>
    <dbReference type="NCBI Taxonomy" id="1181271"/>
    <lineage>
        <taxon>Bacteria</taxon>
        <taxon>Pseudomonadati</taxon>
        <taxon>Pseudomonadota</taxon>
        <taxon>Alphaproteobacteria</taxon>
        <taxon>Acetobacterales</taxon>
        <taxon>Acetobacteraceae</taxon>
        <taxon>Endobacter</taxon>
    </lineage>
</organism>
<reference evidence="2 3" key="1">
    <citation type="submission" date="2020-06" db="EMBL/GenBank/DDBJ databases">
        <title>Description of novel acetic acid bacteria.</title>
        <authorList>
            <person name="Sombolestani A."/>
        </authorList>
    </citation>
    <scope>NUCLEOTIDE SEQUENCE [LARGE SCALE GENOMIC DNA]</scope>
    <source>
        <strain evidence="2 3">LMG 26838</strain>
    </source>
</reference>
<dbReference type="Pfam" id="PF02498">
    <property type="entry name" value="Bro-N"/>
    <property type="match status" value="1"/>
</dbReference>
<dbReference type="PANTHER" id="PTHR36180">
    <property type="entry name" value="DNA-BINDING PROTEIN-RELATED-RELATED"/>
    <property type="match status" value="1"/>
</dbReference>
<evidence type="ECO:0000313" key="2">
    <source>
        <dbReference type="EMBL" id="NVN31803.1"/>
    </source>
</evidence>
<dbReference type="AlphaFoldDB" id="A0A850NQL1"/>
<feature type="domain" description="Bro-N" evidence="1">
    <location>
        <begin position="1"/>
        <end position="113"/>
    </location>
</feature>
<protein>
    <submittedName>
        <fullName evidence="2">BRO family protein</fullName>
    </submittedName>
</protein>
<dbReference type="SMART" id="SM01040">
    <property type="entry name" value="Bro-N"/>
    <property type="match status" value="1"/>
</dbReference>
<dbReference type="PANTHER" id="PTHR36180:SF2">
    <property type="entry name" value="BRO FAMILY PROTEIN"/>
    <property type="match status" value="1"/>
</dbReference>